<keyword evidence="7" id="KW-1133">Transmembrane helix</keyword>
<gene>
    <name evidence="8" type="ORF">GIB67_026177</name>
</gene>
<name>A0A7J7M373_9MAGN</name>
<dbReference type="PANTHER" id="PTHR11098">
    <property type="entry name" value="NICOTINATE PHOSPHORIBOSYLTRANSFERASE"/>
    <property type="match status" value="1"/>
</dbReference>
<keyword evidence="3" id="KW-0597">Phosphoprotein</keyword>
<evidence type="ECO:0000256" key="5">
    <source>
        <dbReference type="ARBA" id="ARBA00022642"/>
    </source>
</evidence>
<dbReference type="GO" id="GO:0004516">
    <property type="term" value="F:nicotinate phosphoribosyltransferase activity"/>
    <property type="evidence" value="ECO:0007669"/>
    <property type="project" value="UniProtKB-EC"/>
</dbReference>
<dbReference type="OrthoDB" id="193380at2759"/>
<dbReference type="UniPathway" id="UPA00253">
    <property type="reaction ID" value="UER00457"/>
</dbReference>
<organism evidence="8 9">
    <name type="scientific">Kingdonia uniflora</name>
    <dbReference type="NCBI Taxonomy" id="39325"/>
    <lineage>
        <taxon>Eukaryota</taxon>
        <taxon>Viridiplantae</taxon>
        <taxon>Streptophyta</taxon>
        <taxon>Embryophyta</taxon>
        <taxon>Tracheophyta</taxon>
        <taxon>Spermatophyta</taxon>
        <taxon>Magnoliopsida</taxon>
        <taxon>Ranunculales</taxon>
        <taxon>Circaeasteraceae</taxon>
        <taxon>Kingdonia</taxon>
    </lineage>
</organism>
<protein>
    <recommendedName>
        <fullName evidence="2">nicotinate phosphoribosyltransferase</fullName>
        <ecNumber evidence="2">6.3.4.21</ecNumber>
    </recommendedName>
</protein>
<keyword evidence="7" id="KW-0812">Transmembrane</keyword>
<sequence>MNITDSNDLNEETLDTLNKQEHEVAAFGIGTYLVTCYAQAALGCVFKLVEINNQPRMKLSEDVSKVSIPCKKRCFRLYGRGGYPLIDIMTGENESPPKVSHIFV</sequence>
<evidence type="ECO:0000256" key="4">
    <source>
        <dbReference type="ARBA" id="ARBA00022598"/>
    </source>
</evidence>
<evidence type="ECO:0000256" key="7">
    <source>
        <dbReference type="SAM" id="Phobius"/>
    </source>
</evidence>
<dbReference type="AlphaFoldDB" id="A0A7J7M373"/>
<evidence type="ECO:0000256" key="2">
    <source>
        <dbReference type="ARBA" id="ARBA00013236"/>
    </source>
</evidence>
<dbReference type="EC" id="6.3.4.21" evidence="2"/>
<dbReference type="EMBL" id="JACGCM010001798">
    <property type="protein sequence ID" value="KAF6149321.1"/>
    <property type="molecule type" value="Genomic_DNA"/>
</dbReference>
<comment type="caution">
    <text evidence="8">The sequence shown here is derived from an EMBL/GenBank/DDBJ whole genome shotgun (WGS) entry which is preliminary data.</text>
</comment>
<feature type="transmembrane region" description="Helical" evidence="7">
    <location>
        <begin position="24"/>
        <end position="49"/>
    </location>
</feature>
<keyword evidence="9" id="KW-1185">Reference proteome</keyword>
<evidence type="ECO:0000313" key="8">
    <source>
        <dbReference type="EMBL" id="KAF6149321.1"/>
    </source>
</evidence>
<keyword evidence="7" id="KW-0472">Membrane</keyword>
<dbReference type="InterPro" id="IPR036068">
    <property type="entry name" value="Nicotinate_pribotase-like_C"/>
</dbReference>
<evidence type="ECO:0000256" key="1">
    <source>
        <dbReference type="ARBA" id="ARBA00004952"/>
    </source>
</evidence>
<dbReference type="Gene3D" id="3.20.140.10">
    <property type="entry name" value="nicotinate phosphoribosyltransferase"/>
    <property type="match status" value="1"/>
</dbReference>
<keyword evidence="4" id="KW-0436">Ligase</keyword>
<accession>A0A7J7M373</accession>
<keyword evidence="5" id="KW-0662">Pyridine nucleotide biosynthesis</keyword>
<proteinExistence type="predicted"/>
<comment type="pathway">
    <text evidence="1">Cofactor biosynthesis; NAD(+) biosynthesis; nicotinate D-ribonucleotide from nicotinate: step 1/1.</text>
</comment>
<dbReference type="PANTHER" id="PTHR11098:SF1">
    <property type="entry name" value="NICOTINATE PHOSPHORIBOSYLTRANSFERASE"/>
    <property type="match status" value="1"/>
</dbReference>
<evidence type="ECO:0000256" key="3">
    <source>
        <dbReference type="ARBA" id="ARBA00022553"/>
    </source>
</evidence>
<dbReference type="GO" id="GO:0005829">
    <property type="term" value="C:cytosol"/>
    <property type="evidence" value="ECO:0007669"/>
    <property type="project" value="TreeGrafter"/>
</dbReference>
<dbReference type="InterPro" id="IPR007229">
    <property type="entry name" value="Nic_PRibTrfase-Fam"/>
</dbReference>
<dbReference type="SUPFAM" id="SSF51690">
    <property type="entry name" value="Nicotinate/Quinolinate PRTase C-terminal domain-like"/>
    <property type="match status" value="1"/>
</dbReference>
<comment type="catalytic activity">
    <reaction evidence="6">
        <text>5-phospho-alpha-D-ribose 1-diphosphate + nicotinate + ATP + H2O = nicotinate beta-D-ribonucleotide + ADP + phosphate + diphosphate</text>
        <dbReference type="Rhea" id="RHEA:36163"/>
        <dbReference type="ChEBI" id="CHEBI:15377"/>
        <dbReference type="ChEBI" id="CHEBI:30616"/>
        <dbReference type="ChEBI" id="CHEBI:32544"/>
        <dbReference type="ChEBI" id="CHEBI:33019"/>
        <dbReference type="ChEBI" id="CHEBI:43474"/>
        <dbReference type="ChEBI" id="CHEBI:57502"/>
        <dbReference type="ChEBI" id="CHEBI:58017"/>
        <dbReference type="ChEBI" id="CHEBI:456216"/>
        <dbReference type="EC" id="6.3.4.21"/>
    </reaction>
</comment>
<reference evidence="8 9" key="1">
    <citation type="journal article" date="2020" name="IScience">
        <title>Genome Sequencing of the Endangered Kingdonia uniflora (Circaeasteraceae, Ranunculales) Reveals Potential Mechanisms of Evolutionary Specialization.</title>
        <authorList>
            <person name="Sun Y."/>
            <person name="Deng T."/>
            <person name="Zhang A."/>
            <person name="Moore M.J."/>
            <person name="Landis J.B."/>
            <person name="Lin N."/>
            <person name="Zhang H."/>
            <person name="Zhang X."/>
            <person name="Huang J."/>
            <person name="Zhang X."/>
            <person name="Sun H."/>
            <person name="Wang H."/>
        </authorList>
    </citation>
    <scope>NUCLEOTIDE SEQUENCE [LARGE SCALE GENOMIC DNA]</scope>
    <source>
        <strain evidence="8">TB1705</strain>
        <tissue evidence="8">Leaf</tissue>
    </source>
</reference>
<dbReference type="GO" id="GO:0034355">
    <property type="term" value="P:NAD+ biosynthetic process via the salvage pathway"/>
    <property type="evidence" value="ECO:0007669"/>
    <property type="project" value="TreeGrafter"/>
</dbReference>
<evidence type="ECO:0000256" key="6">
    <source>
        <dbReference type="ARBA" id="ARBA00048668"/>
    </source>
</evidence>
<dbReference type="Proteomes" id="UP000541444">
    <property type="component" value="Unassembled WGS sequence"/>
</dbReference>
<evidence type="ECO:0000313" key="9">
    <source>
        <dbReference type="Proteomes" id="UP000541444"/>
    </source>
</evidence>